<reference evidence="2 3" key="1">
    <citation type="submission" date="2015-01" db="EMBL/GenBank/DDBJ databases">
        <title>Enhanced salinomycin production by adjusting the supply of polyketide extender units in Streptomyce albus DSM 41398.</title>
        <authorList>
            <person name="Lu C."/>
        </authorList>
    </citation>
    <scope>NUCLEOTIDE SEQUENCE [LARGE SCALE GENOMIC DNA]</scope>
    <source>
        <strain evidence="3">ATCC 21838 / DSM 41398 / FERM P-419 / JCM 4703 / NBRC 107858</strain>
    </source>
</reference>
<accession>A0A0B5EY31</accession>
<sequence>MGLLPGEAHTGGGAGTLGAEDPEYVNRLTARSAFDVLRYAPGRRTEAIRCPVHVALCDPDTVAPNRTAGRQAARAPRAEVHTYPVGHFAVYYGEPFERAVAAYLDFLRRHVPVPE</sequence>
<dbReference type="InterPro" id="IPR029058">
    <property type="entry name" value="AB_hydrolase_fold"/>
</dbReference>
<evidence type="ECO:0000256" key="1">
    <source>
        <dbReference type="SAM" id="MobiDB-lite"/>
    </source>
</evidence>
<gene>
    <name evidence="2" type="ORF">SLNWT_3784</name>
</gene>
<proteinExistence type="predicted"/>
<keyword evidence="3" id="KW-1185">Reference proteome</keyword>
<dbReference type="SUPFAM" id="SSF53474">
    <property type="entry name" value="alpha/beta-Hydrolases"/>
    <property type="match status" value="1"/>
</dbReference>
<dbReference type="KEGG" id="sals:SLNWT_3784"/>
<feature type="region of interest" description="Disordered" evidence="1">
    <location>
        <begin position="1"/>
        <end position="21"/>
    </location>
</feature>
<dbReference type="AlphaFoldDB" id="A0A0B5EY31"/>
<evidence type="ECO:0000313" key="2">
    <source>
        <dbReference type="EMBL" id="AJE84160.1"/>
    </source>
</evidence>
<organism evidence="2 3">
    <name type="scientific">Streptomyces albus (strain ATCC 21838 / DSM 41398 / FERM P-419 / JCM 4703 / NBRC 107858)</name>
    <dbReference type="NCBI Taxonomy" id="1081613"/>
    <lineage>
        <taxon>Bacteria</taxon>
        <taxon>Bacillati</taxon>
        <taxon>Actinomycetota</taxon>
        <taxon>Actinomycetes</taxon>
        <taxon>Kitasatosporales</taxon>
        <taxon>Streptomycetaceae</taxon>
        <taxon>Streptomyces</taxon>
    </lineage>
</organism>
<name>A0A0B5EY31_STRA4</name>
<evidence type="ECO:0000313" key="3">
    <source>
        <dbReference type="Proteomes" id="UP000031523"/>
    </source>
</evidence>
<protein>
    <submittedName>
        <fullName evidence="2">X-Pro dipeptidyl-peptidase</fullName>
    </submittedName>
</protein>
<dbReference type="Gene3D" id="3.40.50.1820">
    <property type="entry name" value="alpha/beta hydrolase"/>
    <property type="match status" value="1"/>
</dbReference>
<dbReference type="Proteomes" id="UP000031523">
    <property type="component" value="Chromosome"/>
</dbReference>
<dbReference type="EMBL" id="CP010519">
    <property type="protein sequence ID" value="AJE84160.1"/>
    <property type="molecule type" value="Genomic_DNA"/>
</dbReference>